<feature type="domain" description="TonB-dependent receptor plug" evidence="2">
    <location>
        <begin position="109"/>
        <end position="213"/>
    </location>
</feature>
<evidence type="ECO:0000256" key="1">
    <source>
        <dbReference type="SAM" id="SignalP"/>
    </source>
</evidence>
<evidence type="ECO:0000259" key="2">
    <source>
        <dbReference type="Pfam" id="PF07715"/>
    </source>
</evidence>
<evidence type="ECO:0000313" key="3">
    <source>
        <dbReference type="EMBL" id="MCO6025409.1"/>
    </source>
</evidence>
<dbReference type="InterPro" id="IPR023997">
    <property type="entry name" value="TonB-dep_OMP_SusC/RagA_CS"/>
</dbReference>
<protein>
    <submittedName>
        <fullName evidence="3">SusC/RagA family TonB-linked outer membrane protein</fullName>
    </submittedName>
</protein>
<dbReference type="NCBIfam" id="TIGR04056">
    <property type="entry name" value="OMP_RagA_SusC"/>
    <property type="match status" value="1"/>
</dbReference>
<dbReference type="InterPro" id="IPR018247">
    <property type="entry name" value="EF_Hand_1_Ca_BS"/>
</dbReference>
<name>A0ABT1BWF2_9BACT</name>
<keyword evidence="1" id="KW-0732">Signal</keyword>
<dbReference type="InterPro" id="IPR037066">
    <property type="entry name" value="Plug_dom_sf"/>
</dbReference>
<proteinExistence type="predicted"/>
<comment type="caution">
    <text evidence="3">The sequence shown here is derived from an EMBL/GenBank/DDBJ whole genome shotgun (WGS) entry which is preliminary data.</text>
</comment>
<dbReference type="PROSITE" id="PS00018">
    <property type="entry name" value="EF_HAND_1"/>
    <property type="match status" value="1"/>
</dbReference>
<accession>A0ABT1BWF2</accession>
<dbReference type="Proteomes" id="UP001204015">
    <property type="component" value="Unassembled WGS sequence"/>
</dbReference>
<organism evidence="3 4">
    <name type="scientific">Segatella cerevisiae</name>
    <dbReference type="NCBI Taxonomy" id="2053716"/>
    <lineage>
        <taxon>Bacteria</taxon>
        <taxon>Pseudomonadati</taxon>
        <taxon>Bacteroidota</taxon>
        <taxon>Bacteroidia</taxon>
        <taxon>Bacteroidales</taxon>
        <taxon>Prevotellaceae</taxon>
        <taxon>Segatella</taxon>
    </lineage>
</organism>
<feature type="signal peptide" evidence="1">
    <location>
        <begin position="1"/>
        <end position="20"/>
    </location>
</feature>
<dbReference type="Pfam" id="PF07715">
    <property type="entry name" value="Plug"/>
    <property type="match status" value="1"/>
</dbReference>
<dbReference type="NCBIfam" id="TIGR04057">
    <property type="entry name" value="SusC_RagA_signa"/>
    <property type="match status" value="1"/>
</dbReference>
<feature type="chain" id="PRO_5045602297" evidence="1">
    <location>
        <begin position="21"/>
        <end position="998"/>
    </location>
</feature>
<dbReference type="RefSeq" id="WP_252760767.1">
    <property type="nucleotide sequence ID" value="NZ_JAMXLY010000017.1"/>
</dbReference>
<dbReference type="SUPFAM" id="SSF56935">
    <property type="entry name" value="Porins"/>
    <property type="match status" value="1"/>
</dbReference>
<dbReference type="InterPro" id="IPR012910">
    <property type="entry name" value="Plug_dom"/>
</dbReference>
<keyword evidence="4" id="KW-1185">Reference proteome</keyword>
<evidence type="ECO:0000313" key="4">
    <source>
        <dbReference type="Proteomes" id="UP001204015"/>
    </source>
</evidence>
<sequence length="998" mass="111951">MNKKNILVPLFVALSLPIMAQNETVNGVVLDRWNKPVSGAIVIDVNDPERTASTAEDGTFTISSGRILKVQSPDQSEKLVKVTGKKSVVVKFDYSSKPVDIGSGNILTERESTGSIASAWGADINKRSTKDIGQDLFGQVLGLQTLQTSARYAGTSTSNYIRGIQSTSSHPLIIVDGIEREITDITPEEVENVTVLKDAAAAALYGYKGANGVLVITTKHGLYNKRDIHASYEHSFNWMERRPSFVDGYTYASAVNEARANEGATPVFDENSLNAYKNGTLPYNFPNVNWMDEVFRDVCSTDYFDLSFRGGGTKFRYYTYFNLVNSNGFTKHPNENDGYSTQEKYQKANIRSNWDIDLSPKTKLAIHLLGTLAESNYPGNDADLWSDIYNVPSGVFPIKTADGTWGGNSQFAGTLNPVAQAVGAAYSKNHRRTFDADMVLTQNFDSWLKGLVGSFRLAYDNTSLVTEDHSRLYNYGMQSVTGWEADGSVASTSDYLYTVNSTAMNEGSSLSSYNRLFNYYLQLAYNRTFGLHSIYAQARWEYEYKNSEGLNTTNYRLGGSFYTHYGFKNRYFFDTSWIYEGSNVLAPGHKWTLSPAFSAAWLISDEPWAKSLDWLDFLKLRASWGVQNVDAIPADDYWEQLYQGSGNGYRFGTDFGYGNSRYEMARLASEAKKHERAYKFNVGFDATIFDGLDLTFDYYLQHRNNIWFEASGEYTTVLGEDAPYEAAGQINSHGIEFGVNWIKVLSDGWTFNLGGNFTYNKNTVKNMLEEPRAYQNLVMTGKPYGQLEGLQAIGLFKDQADIDASPKQNFGAVYPGDIKYKDVNGDGVIDGNDVEAIGYNTTSPEIYYSFKLGAEYKNVGIDGLFQGAGHYSAMMSTTLVRPLAASNSISKEYYDHRWTPDNQNAKYPRLAYQSSSNNYRNSSFWLLDRSFLKLRYVEAYYNFPTSLLHHLKVVSKAKFYVRGIDLLCFDHIKIADPETYSTLRPLTRSVVAGISFNF</sequence>
<dbReference type="Gene3D" id="2.170.130.10">
    <property type="entry name" value="TonB-dependent receptor, plug domain"/>
    <property type="match status" value="1"/>
</dbReference>
<reference evidence="3 4" key="1">
    <citation type="submission" date="2022-06" db="EMBL/GenBank/DDBJ databases">
        <title>A taxonomic note on the genus Prevotella: Description of four novel genera and emended description of the genera Hallella and Xylanibacter.</title>
        <authorList>
            <person name="Hitch T.C.A."/>
        </authorList>
    </citation>
    <scope>NUCLEOTIDE SEQUENCE [LARGE SCALE GENOMIC DNA]</scope>
    <source>
        <strain evidence="3 4">DSM 100619</strain>
    </source>
</reference>
<gene>
    <name evidence="3" type="ORF">NG821_06070</name>
</gene>
<dbReference type="InterPro" id="IPR023996">
    <property type="entry name" value="TonB-dep_OMP_SusC/RagA"/>
</dbReference>
<dbReference type="EMBL" id="JAMXLY010000017">
    <property type="protein sequence ID" value="MCO6025409.1"/>
    <property type="molecule type" value="Genomic_DNA"/>
</dbReference>